<keyword evidence="4" id="KW-0862">Zinc</keyword>
<dbReference type="PROSITE" id="PS50178">
    <property type="entry name" value="ZF_FYVE"/>
    <property type="match status" value="1"/>
</dbReference>
<keyword evidence="3 7" id="KW-0863">Zinc-finger</keyword>
<dbReference type="SUPFAM" id="SSF116846">
    <property type="entry name" value="MIT domain"/>
    <property type="match status" value="1"/>
</dbReference>
<reference evidence="10" key="1">
    <citation type="submission" date="2020-12" db="EMBL/GenBank/DDBJ databases">
        <title>Metabolic potential, ecology and presence of endohyphal bacteria is reflected in genomic diversity of Mucoromycotina.</title>
        <authorList>
            <person name="Muszewska A."/>
            <person name="Okrasinska A."/>
            <person name="Steczkiewicz K."/>
            <person name="Drgas O."/>
            <person name="Orlowska M."/>
            <person name="Perlinska-Lenart U."/>
            <person name="Aleksandrzak-Piekarczyk T."/>
            <person name="Szatraj K."/>
            <person name="Zielenkiewicz U."/>
            <person name="Pilsyk S."/>
            <person name="Malc E."/>
            <person name="Mieczkowski P."/>
            <person name="Kruszewska J.S."/>
            <person name="Biernat P."/>
            <person name="Pawlowska J."/>
        </authorList>
    </citation>
    <scope>NUCLEOTIDE SEQUENCE</scope>
    <source>
        <strain evidence="10">WA0000067209</strain>
    </source>
</reference>
<feature type="compositionally biased region" description="Polar residues" evidence="8">
    <location>
        <begin position="559"/>
        <end position="578"/>
    </location>
</feature>
<dbReference type="InterPro" id="IPR000306">
    <property type="entry name" value="Znf_FYVE"/>
</dbReference>
<feature type="repeat" description="ANK" evidence="6">
    <location>
        <begin position="157"/>
        <end position="189"/>
    </location>
</feature>
<dbReference type="SUPFAM" id="SSF48403">
    <property type="entry name" value="Ankyrin repeat"/>
    <property type="match status" value="1"/>
</dbReference>
<dbReference type="InterPro" id="IPR036181">
    <property type="entry name" value="MIT_dom_sf"/>
</dbReference>
<dbReference type="Pfam" id="PF01363">
    <property type="entry name" value="FYVE"/>
    <property type="match status" value="1"/>
</dbReference>
<dbReference type="AlphaFoldDB" id="A0A8H7PFA3"/>
<dbReference type="Gene3D" id="3.30.40.10">
    <property type="entry name" value="Zinc/RING finger domain, C3HC4 (zinc finger)"/>
    <property type="match status" value="1"/>
</dbReference>
<dbReference type="PROSITE" id="PS50297">
    <property type="entry name" value="ANK_REP_REGION"/>
    <property type="match status" value="1"/>
</dbReference>
<dbReference type="Proteomes" id="UP000654370">
    <property type="component" value="Unassembled WGS sequence"/>
</dbReference>
<dbReference type="OrthoDB" id="660555at2759"/>
<dbReference type="PROSITE" id="PS50088">
    <property type="entry name" value="ANK_REPEAT"/>
    <property type="match status" value="2"/>
</dbReference>
<proteinExistence type="predicted"/>
<keyword evidence="2" id="KW-0677">Repeat</keyword>
<accession>A0A8H7PFA3</accession>
<evidence type="ECO:0000313" key="11">
    <source>
        <dbReference type="Proteomes" id="UP000654370"/>
    </source>
</evidence>
<feature type="compositionally biased region" description="Basic and acidic residues" evidence="8">
    <location>
        <begin position="312"/>
        <end position="333"/>
    </location>
</feature>
<dbReference type="Gene3D" id="1.20.58.80">
    <property type="entry name" value="Phosphotransferase system, lactose/cellobiose-type IIA subunit"/>
    <property type="match status" value="1"/>
</dbReference>
<sequence length="724" mass="81253">MTASVASAHMDFVHPPVPGQVHKYYGSVHNAHLLLPSITTVDQPKPKPQPVTKKRESASLYTAASTGNLQQLKDLLNETNQVNQHQPVTGLTVLHFAASRGHLEVVHCLCQDYGALTDVEDREGETALLKAAYNGHFPIVQYMVQDHHVNIHHKDKDGWTALHNACSRGHSKIVRFLVERGARVDVRSKMGHTPLINAASKGYMSIVEYLLEEAHANPLIKNSFGEAAYDVSAAAGESYICEMLQKAEKDWWARGPEHGIDITVYTKGKVYDPLEFHVTVTSILDENQRSSSVLSNFGLARPTYSAAALTKADSRRPWTDHTTGEPKQKEDVKLPSPSTSSPGNSHWFWLTDWQIDYSDPRIDPTSGWQYAKSFDVDDDRWTPVAPGSGAGWVRRRRWVRVMKRRMDLVNGGHQGNEDALILSENARRQEEEDEQGDKQDYLYRAEAIVRKMVQQSQVSKAQPTAQKQKAAIAHDLRATTQKLRSYEEAIQILLAGIKSDQNQRRKKHASNLVNQYLNNADKLNKEIAELAPQLSTPITPSPIKRNAELERELGFFDQPNRSESTNGSPALNENNGASTDRELDNNPWSHSRETSVLPIGRLTRSNTSQSAASMFGSSRSVGSASISQVFEPLETEVELPRKFEWEPDHLANECRRCDKRFGLLNRRHHCRRCGLVVCDKCSTARTFLPSNQILKDPNASESMQNLSSQHHRVCDKCYADLGQQ</sequence>
<feature type="region of interest" description="Disordered" evidence="8">
    <location>
        <begin position="556"/>
        <end position="592"/>
    </location>
</feature>
<keyword evidence="11" id="KW-1185">Reference proteome</keyword>
<evidence type="ECO:0000256" key="7">
    <source>
        <dbReference type="PROSITE-ProRule" id="PRU00091"/>
    </source>
</evidence>
<evidence type="ECO:0000259" key="9">
    <source>
        <dbReference type="PROSITE" id="PS50178"/>
    </source>
</evidence>
<evidence type="ECO:0000313" key="10">
    <source>
        <dbReference type="EMBL" id="KAG2172813.1"/>
    </source>
</evidence>
<evidence type="ECO:0000256" key="8">
    <source>
        <dbReference type="SAM" id="MobiDB-lite"/>
    </source>
</evidence>
<gene>
    <name evidence="10" type="ORF">INT43_000163</name>
</gene>
<dbReference type="GO" id="GO:0008270">
    <property type="term" value="F:zinc ion binding"/>
    <property type="evidence" value="ECO:0007669"/>
    <property type="project" value="UniProtKB-KW"/>
</dbReference>
<protein>
    <recommendedName>
        <fullName evidence="9">FYVE-type domain-containing protein</fullName>
    </recommendedName>
</protein>
<feature type="repeat" description="ANK" evidence="6">
    <location>
        <begin position="89"/>
        <end position="122"/>
    </location>
</feature>
<dbReference type="SMART" id="SM00064">
    <property type="entry name" value="FYVE"/>
    <property type="match status" value="1"/>
</dbReference>
<dbReference type="InterPro" id="IPR011011">
    <property type="entry name" value="Znf_FYVE_PHD"/>
</dbReference>
<name>A0A8H7PFA3_MORIS</name>
<evidence type="ECO:0000256" key="1">
    <source>
        <dbReference type="ARBA" id="ARBA00022723"/>
    </source>
</evidence>
<dbReference type="EMBL" id="JAEPQZ010000016">
    <property type="protein sequence ID" value="KAG2172813.1"/>
    <property type="molecule type" value="Genomic_DNA"/>
</dbReference>
<dbReference type="Pfam" id="PF13637">
    <property type="entry name" value="Ank_4"/>
    <property type="match status" value="1"/>
</dbReference>
<evidence type="ECO:0000256" key="5">
    <source>
        <dbReference type="ARBA" id="ARBA00023043"/>
    </source>
</evidence>
<dbReference type="SUPFAM" id="SSF57903">
    <property type="entry name" value="FYVE/PHD zinc finger"/>
    <property type="match status" value="1"/>
</dbReference>
<dbReference type="InterPro" id="IPR002110">
    <property type="entry name" value="Ankyrin_rpt"/>
</dbReference>
<dbReference type="Gene3D" id="1.25.40.20">
    <property type="entry name" value="Ankyrin repeat-containing domain"/>
    <property type="match status" value="2"/>
</dbReference>
<dbReference type="InterPro" id="IPR017455">
    <property type="entry name" value="Znf_FYVE-rel"/>
</dbReference>
<feature type="domain" description="FYVE-type" evidence="9">
    <location>
        <begin position="648"/>
        <end position="722"/>
    </location>
</feature>
<evidence type="ECO:0000256" key="2">
    <source>
        <dbReference type="ARBA" id="ARBA00022737"/>
    </source>
</evidence>
<dbReference type="SMART" id="SM00248">
    <property type="entry name" value="ANK"/>
    <property type="match status" value="5"/>
</dbReference>
<organism evidence="10 11">
    <name type="scientific">Mortierella isabellina</name>
    <name type="common">Filamentous fungus</name>
    <name type="synonym">Umbelopsis isabellina</name>
    <dbReference type="NCBI Taxonomy" id="91625"/>
    <lineage>
        <taxon>Eukaryota</taxon>
        <taxon>Fungi</taxon>
        <taxon>Fungi incertae sedis</taxon>
        <taxon>Mucoromycota</taxon>
        <taxon>Mucoromycotina</taxon>
        <taxon>Umbelopsidomycetes</taxon>
        <taxon>Umbelopsidales</taxon>
        <taxon>Umbelopsidaceae</taxon>
        <taxon>Umbelopsis</taxon>
    </lineage>
</organism>
<evidence type="ECO:0000256" key="6">
    <source>
        <dbReference type="PROSITE-ProRule" id="PRU00023"/>
    </source>
</evidence>
<dbReference type="PANTHER" id="PTHR24171">
    <property type="entry name" value="ANKYRIN REPEAT DOMAIN-CONTAINING PROTEIN 39-RELATED"/>
    <property type="match status" value="1"/>
</dbReference>
<evidence type="ECO:0000256" key="4">
    <source>
        <dbReference type="ARBA" id="ARBA00022833"/>
    </source>
</evidence>
<comment type="caution">
    <text evidence="10">The sequence shown here is derived from an EMBL/GenBank/DDBJ whole genome shotgun (WGS) entry which is preliminary data.</text>
</comment>
<keyword evidence="5 6" id="KW-0040">ANK repeat</keyword>
<dbReference type="InterPro" id="IPR036770">
    <property type="entry name" value="Ankyrin_rpt-contain_sf"/>
</dbReference>
<dbReference type="InterPro" id="IPR013083">
    <property type="entry name" value="Znf_RING/FYVE/PHD"/>
</dbReference>
<evidence type="ECO:0000256" key="3">
    <source>
        <dbReference type="ARBA" id="ARBA00022771"/>
    </source>
</evidence>
<feature type="region of interest" description="Disordered" evidence="8">
    <location>
        <begin position="308"/>
        <end position="343"/>
    </location>
</feature>
<dbReference type="Pfam" id="PF12796">
    <property type="entry name" value="Ank_2"/>
    <property type="match status" value="1"/>
</dbReference>
<dbReference type="PRINTS" id="PR01415">
    <property type="entry name" value="ANKYRIN"/>
</dbReference>
<keyword evidence="1" id="KW-0479">Metal-binding</keyword>